<evidence type="ECO:0000256" key="7">
    <source>
        <dbReference type="ARBA" id="ARBA00023328"/>
    </source>
</evidence>
<dbReference type="GO" id="GO:0000775">
    <property type="term" value="C:chromosome, centromeric region"/>
    <property type="evidence" value="ECO:0007669"/>
    <property type="project" value="UniProtKB-SubCell"/>
</dbReference>
<evidence type="ECO:0000256" key="4">
    <source>
        <dbReference type="ARBA" id="ARBA00022454"/>
    </source>
</evidence>
<keyword evidence="5 8" id="KW-0175">Coiled coil</keyword>
<dbReference type="RefSeq" id="XP_040654922.1">
    <property type="nucleotide sequence ID" value="XM_040804818.1"/>
</dbReference>
<keyword evidence="11" id="KW-1185">Reference proteome</keyword>
<dbReference type="AlphaFoldDB" id="A0A151GEP6"/>
<dbReference type="GO" id="GO:0005634">
    <property type="term" value="C:nucleus"/>
    <property type="evidence" value="ECO:0007669"/>
    <property type="project" value="UniProtKB-SubCell"/>
</dbReference>
<dbReference type="OrthoDB" id="9445768at2759"/>
<feature type="compositionally biased region" description="Basic and acidic residues" evidence="9">
    <location>
        <begin position="249"/>
        <end position="270"/>
    </location>
</feature>
<name>A0A151GEP6_DRECN</name>
<keyword evidence="4" id="KW-0158">Chromosome</keyword>
<comment type="similarity">
    <text evidence="3">Belongs to the CENP-K/MCM22 family.</text>
</comment>
<evidence type="ECO:0000313" key="10">
    <source>
        <dbReference type="EMBL" id="KYK55570.1"/>
    </source>
</evidence>
<dbReference type="Proteomes" id="UP000076580">
    <property type="component" value="Chromosome 03"/>
</dbReference>
<dbReference type="PANTHER" id="PTHR14401:SF6">
    <property type="entry name" value="CENTROMERE PROTEIN K"/>
    <property type="match status" value="1"/>
</dbReference>
<sequence>MENRVRDSEAEDYATSLDYTLKELQRKVKEHETELAKIRSTHGDAVPSSPELQANVIKAALVEVTNSEPFLPFPGSVLPALVALRKTHQVIEESKAYLASQRLEAERARKQLDSERVTLKDHRLLTDALKDRIRSLRLALASQAKLPEKNGSKNKADELEARKKSYNAETFKLMKSLLRFIDHRLAAMLAAEELGGPIVGDMVDVDPEDLAGGFNAHGKAKKAKGNVVDQDKRQRRLDEIWGAAQGDDEVGRERNNDDEHDDEAKAAGREMRSLTEELLNKLAKAEGDNSGSYVQLTRESAAVRFLVRSKVAQFHPKDATKLRLIDFGRELDD</sequence>
<evidence type="ECO:0000256" key="2">
    <source>
        <dbReference type="ARBA" id="ARBA00004584"/>
    </source>
</evidence>
<evidence type="ECO:0000313" key="11">
    <source>
        <dbReference type="Proteomes" id="UP000076580"/>
    </source>
</evidence>
<evidence type="ECO:0000256" key="8">
    <source>
        <dbReference type="SAM" id="Coils"/>
    </source>
</evidence>
<evidence type="ECO:0000256" key="1">
    <source>
        <dbReference type="ARBA" id="ARBA00004123"/>
    </source>
</evidence>
<dbReference type="PANTHER" id="PTHR14401">
    <property type="entry name" value="CENTROMERE PROTEIN K"/>
    <property type="match status" value="1"/>
</dbReference>
<proteinExistence type="inferred from homology"/>
<keyword evidence="7" id="KW-0137">Centromere</keyword>
<evidence type="ECO:0000256" key="6">
    <source>
        <dbReference type="ARBA" id="ARBA00023242"/>
    </source>
</evidence>
<feature type="coiled-coil region" evidence="8">
    <location>
        <begin position="14"/>
        <end position="41"/>
    </location>
</feature>
<organism evidence="10 11">
    <name type="scientific">Drechmeria coniospora</name>
    <name type="common">Nematophagous fungus</name>
    <name type="synonym">Meria coniospora</name>
    <dbReference type="NCBI Taxonomy" id="98403"/>
    <lineage>
        <taxon>Eukaryota</taxon>
        <taxon>Fungi</taxon>
        <taxon>Dikarya</taxon>
        <taxon>Ascomycota</taxon>
        <taxon>Pezizomycotina</taxon>
        <taxon>Sordariomycetes</taxon>
        <taxon>Hypocreomycetidae</taxon>
        <taxon>Hypocreales</taxon>
        <taxon>Ophiocordycipitaceae</taxon>
        <taxon>Drechmeria</taxon>
    </lineage>
</organism>
<gene>
    <name evidence="10" type="ORF">DCS_07533</name>
</gene>
<dbReference type="GO" id="GO:0051382">
    <property type="term" value="P:kinetochore assembly"/>
    <property type="evidence" value="ECO:0007669"/>
    <property type="project" value="InterPro"/>
</dbReference>
<dbReference type="InterPro" id="IPR020993">
    <property type="entry name" value="Centromere_CenpK"/>
</dbReference>
<evidence type="ECO:0000256" key="3">
    <source>
        <dbReference type="ARBA" id="ARBA00005795"/>
    </source>
</evidence>
<dbReference type="EMBL" id="LAYC01000003">
    <property type="protein sequence ID" value="KYK55570.1"/>
    <property type="molecule type" value="Genomic_DNA"/>
</dbReference>
<comment type="subcellular location">
    <subcellularLocation>
        <location evidence="2">Chromosome</location>
        <location evidence="2">Centromere</location>
    </subcellularLocation>
    <subcellularLocation>
        <location evidence="1">Nucleus</location>
    </subcellularLocation>
</comment>
<dbReference type="InParanoid" id="A0A151GEP6"/>
<protein>
    <recommendedName>
        <fullName evidence="12">Centromere protein Cenp-K</fullName>
    </recommendedName>
</protein>
<evidence type="ECO:0008006" key="12">
    <source>
        <dbReference type="Google" id="ProtNLM"/>
    </source>
</evidence>
<feature type="region of interest" description="Disordered" evidence="9">
    <location>
        <begin position="246"/>
        <end position="270"/>
    </location>
</feature>
<accession>A0A151GEP6</accession>
<evidence type="ECO:0000256" key="5">
    <source>
        <dbReference type="ARBA" id="ARBA00023054"/>
    </source>
</evidence>
<dbReference type="GeneID" id="63720176"/>
<evidence type="ECO:0000256" key="9">
    <source>
        <dbReference type="SAM" id="MobiDB-lite"/>
    </source>
</evidence>
<comment type="caution">
    <text evidence="10">The sequence shown here is derived from an EMBL/GenBank/DDBJ whole genome shotgun (WGS) entry which is preliminary data.</text>
</comment>
<dbReference type="GO" id="GO:0000070">
    <property type="term" value="P:mitotic sister chromatid segregation"/>
    <property type="evidence" value="ECO:0007669"/>
    <property type="project" value="TreeGrafter"/>
</dbReference>
<reference evidence="10 11" key="1">
    <citation type="journal article" date="2016" name="Sci. Rep.">
        <title>Insights into Adaptations to a Near-Obligate Nematode Endoparasitic Lifestyle from the Finished Genome of Drechmeria coniospora.</title>
        <authorList>
            <person name="Zhang L."/>
            <person name="Zhou Z."/>
            <person name="Guo Q."/>
            <person name="Fokkens L."/>
            <person name="Miskei M."/>
            <person name="Pocsi I."/>
            <person name="Zhang W."/>
            <person name="Chen M."/>
            <person name="Wang L."/>
            <person name="Sun Y."/>
            <person name="Donzelli B.G."/>
            <person name="Gibson D.M."/>
            <person name="Nelson D.R."/>
            <person name="Luo J.G."/>
            <person name="Rep M."/>
            <person name="Liu H."/>
            <person name="Yang S."/>
            <person name="Wang J."/>
            <person name="Krasnoff S.B."/>
            <person name="Xu Y."/>
            <person name="Molnar I."/>
            <person name="Lin M."/>
        </authorList>
    </citation>
    <scope>NUCLEOTIDE SEQUENCE [LARGE SCALE GENOMIC DNA]</scope>
    <source>
        <strain evidence="10 11">ARSEF 6962</strain>
    </source>
</reference>
<keyword evidence="6" id="KW-0539">Nucleus</keyword>